<organism evidence="1 2">
    <name type="scientific">Entomophthora muscae</name>
    <dbReference type="NCBI Taxonomy" id="34485"/>
    <lineage>
        <taxon>Eukaryota</taxon>
        <taxon>Fungi</taxon>
        <taxon>Fungi incertae sedis</taxon>
        <taxon>Zoopagomycota</taxon>
        <taxon>Entomophthoromycotina</taxon>
        <taxon>Entomophthoromycetes</taxon>
        <taxon>Entomophthorales</taxon>
        <taxon>Entomophthoraceae</taxon>
        <taxon>Entomophthora</taxon>
    </lineage>
</organism>
<comment type="caution">
    <text evidence="1">The sequence shown here is derived from an EMBL/GenBank/DDBJ whole genome shotgun (WGS) entry which is preliminary data.</text>
</comment>
<name>A0ACC2SY28_9FUNG</name>
<accession>A0ACC2SY28</accession>
<dbReference type="Proteomes" id="UP001165960">
    <property type="component" value="Unassembled WGS sequence"/>
</dbReference>
<reference evidence="1" key="1">
    <citation type="submission" date="2022-04" db="EMBL/GenBank/DDBJ databases">
        <title>Genome of the entomopathogenic fungus Entomophthora muscae.</title>
        <authorList>
            <person name="Elya C."/>
            <person name="Lovett B.R."/>
            <person name="Lee E."/>
            <person name="Macias A.M."/>
            <person name="Hajek A.E."/>
            <person name="De Bivort B.L."/>
            <person name="Kasson M.T."/>
            <person name="De Fine Licht H.H."/>
            <person name="Stajich J.E."/>
        </authorList>
    </citation>
    <scope>NUCLEOTIDE SEQUENCE</scope>
    <source>
        <strain evidence="1">Berkeley</strain>
    </source>
</reference>
<dbReference type="EMBL" id="QTSX02004262">
    <property type="protein sequence ID" value="KAJ9067313.1"/>
    <property type="molecule type" value="Genomic_DNA"/>
</dbReference>
<sequence>MWVHPAMTSGSSLGRSKWKVVQQSLQFLLQQSPSSSSKDGVSYRIVTRSFPTYIVATSKALPHILDHFRFLHEEFLEQIPAKKPKDLVKNLKAYYLDFPEYQEPVGDGSELAEEIVTAKLNERIEKVLSTQCSPSQIGFYGEESDEGEDNESTIYPTLRMTDDSELNKSSLTVNLLQEIDRPGLDSPVDSTYGSDNEDSRGKSSHNLGNLFKRQSEKNSKEESSDTKFKQEASTNNDTSAGLASEDKAKHKEDVAISNFASWRSGMRVFALVSSFLSLPQGVQEISEDSNVWAFPLKFHTFLNYPSLYLDDGLTRKNSYQFLKEVKAVNTRRKVLTGLTLYSLLLRFCSLDLFFVVLFVSNCLVLYFMKNSTKVNLTIAKSSVKSKVGLAKQWAGGFIHKSRHDSPPGEDGPRTSTKIAKKASLFFRGAASNSPNELTSAHESSKYLRHPNTQSLTPPPKSNTHDIKLRRPASIDSITIVTHEKQTDNLNEHEVATAKAETKKISGTRKLRTHSLIAPLKD</sequence>
<evidence type="ECO:0000313" key="1">
    <source>
        <dbReference type="EMBL" id="KAJ9067313.1"/>
    </source>
</evidence>
<protein>
    <submittedName>
        <fullName evidence="1">Uncharacterized protein</fullName>
    </submittedName>
</protein>
<gene>
    <name evidence="1" type="ORF">DSO57_1000892</name>
</gene>
<proteinExistence type="predicted"/>
<evidence type="ECO:0000313" key="2">
    <source>
        <dbReference type="Proteomes" id="UP001165960"/>
    </source>
</evidence>
<keyword evidence="2" id="KW-1185">Reference proteome</keyword>